<keyword evidence="1" id="KW-1133">Transmembrane helix</keyword>
<protein>
    <submittedName>
        <fullName evidence="2">Uncharacterized protein</fullName>
    </submittedName>
</protein>
<organism evidence="2 3">
    <name type="scientific">Streptoalloteichus hindustanus</name>
    <dbReference type="NCBI Taxonomy" id="2017"/>
    <lineage>
        <taxon>Bacteria</taxon>
        <taxon>Bacillati</taxon>
        <taxon>Actinomycetota</taxon>
        <taxon>Actinomycetes</taxon>
        <taxon>Pseudonocardiales</taxon>
        <taxon>Pseudonocardiaceae</taxon>
        <taxon>Streptoalloteichus</taxon>
    </lineage>
</organism>
<keyword evidence="1" id="KW-0812">Transmembrane</keyword>
<feature type="transmembrane region" description="Helical" evidence="1">
    <location>
        <begin position="16"/>
        <end position="38"/>
    </location>
</feature>
<evidence type="ECO:0000256" key="1">
    <source>
        <dbReference type="SAM" id="Phobius"/>
    </source>
</evidence>
<sequence length="152" mass="16424">MGVGEGPDDTSGGLLAARWLAAVAAVVTLLGLYVLPWWPGESFLEFRAEHLAGRVDPDPTWWKSLQRGYFRFGFVAHSVVSALPPFVVARPDRWRSLTGLALLGAAWQLLAVRGATLINTTGVPYLGSVAGMLVVIAWWLGRVSARPDGWGL</sequence>
<dbReference type="RefSeq" id="WP_143174264.1">
    <property type="nucleotide sequence ID" value="NZ_FQVN01000006.1"/>
</dbReference>
<reference evidence="2 3" key="1">
    <citation type="submission" date="2016-11" db="EMBL/GenBank/DDBJ databases">
        <authorList>
            <person name="Jaros S."/>
            <person name="Januszkiewicz K."/>
            <person name="Wedrychowicz H."/>
        </authorList>
    </citation>
    <scope>NUCLEOTIDE SEQUENCE [LARGE SCALE GENOMIC DNA]</scope>
    <source>
        <strain evidence="2 3">DSM 44523</strain>
    </source>
</reference>
<dbReference type="STRING" id="2017.SAMN05444320_106222"/>
<dbReference type="AlphaFoldDB" id="A0A1M5GQR7"/>
<name>A0A1M5GQR7_STRHI</name>
<gene>
    <name evidence="2" type="ORF">SAMN05444320_106222</name>
</gene>
<dbReference type="EMBL" id="FQVN01000006">
    <property type="protein sequence ID" value="SHG05941.1"/>
    <property type="molecule type" value="Genomic_DNA"/>
</dbReference>
<feature type="transmembrane region" description="Helical" evidence="1">
    <location>
        <begin position="123"/>
        <end position="141"/>
    </location>
</feature>
<keyword evidence="3" id="KW-1185">Reference proteome</keyword>
<dbReference type="Proteomes" id="UP000184501">
    <property type="component" value="Unassembled WGS sequence"/>
</dbReference>
<keyword evidence="1" id="KW-0472">Membrane</keyword>
<proteinExistence type="predicted"/>
<evidence type="ECO:0000313" key="3">
    <source>
        <dbReference type="Proteomes" id="UP000184501"/>
    </source>
</evidence>
<evidence type="ECO:0000313" key="2">
    <source>
        <dbReference type="EMBL" id="SHG05941.1"/>
    </source>
</evidence>
<accession>A0A1M5GQR7</accession>